<accession>A0AC54ZDM6</accession>
<reference evidence="2" key="1">
    <citation type="submission" date="2025-08" db="UniProtKB">
        <authorList>
            <consortium name="RefSeq"/>
        </authorList>
    </citation>
    <scope>IDENTIFICATION</scope>
</reference>
<name>A0AC54ZDM6_ORYAF</name>
<dbReference type="RefSeq" id="XP_042638419.1">
    <property type="nucleotide sequence ID" value="XM_042782485.1"/>
</dbReference>
<dbReference type="Proteomes" id="UP000694850">
    <property type="component" value="Unplaced"/>
</dbReference>
<evidence type="ECO:0000313" key="1">
    <source>
        <dbReference type="Proteomes" id="UP000694850"/>
    </source>
</evidence>
<protein>
    <submittedName>
        <fullName evidence="2">Nucleoporin-62 C-terminal-like protein</fullName>
    </submittedName>
</protein>
<keyword evidence="1" id="KW-1185">Reference proteome</keyword>
<organism evidence="1 2">
    <name type="scientific">Orycteropus afer afer</name>
    <dbReference type="NCBI Taxonomy" id="1230840"/>
    <lineage>
        <taxon>Eukaryota</taxon>
        <taxon>Metazoa</taxon>
        <taxon>Chordata</taxon>
        <taxon>Craniata</taxon>
        <taxon>Vertebrata</taxon>
        <taxon>Euteleostomi</taxon>
        <taxon>Mammalia</taxon>
        <taxon>Eutheria</taxon>
        <taxon>Afrotheria</taxon>
        <taxon>Tubulidentata</taxon>
        <taxon>Orycteropodidae</taxon>
        <taxon>Orycteropus</taxon>
    </lineage>
</organism>
<proteinExistence type="predicted"/>
<sequence>MTYGKLHDLINNWHLELEDYEKHFLYQANRVNAWDRILIENGEKIITLHGEMEKVKLSQKRLEQELNCVLSQQKELEDLLIPLEESVEAQSRSVYLQYADDARERTYKLSENIDAQLKHIAQDLRAIIEYLNTFGPADTTEPIKAKLLANERGIPDFKAGFTKEISQLGISEMDVINNMDKVPVSFNIPVTRAVPASGTKTVAITTTGFRKAGIMCYWNTNNKDEDSKGSDDDDISSEITEKHLQAALSYFSDDSDEGSGFDGFQELNDDDE</sequence>
<gene>
    <name evidence="2" type="primary">NUP62CL</name>
</gene>
<evidence type="ECO:0000313" key="2">
    <source>
        <dbReference type="RefSeq" id="XP_042638419.1"/>
    </source>
</evidence>